<evidence type="ECO:0000259" key="5">
    <source>
        <dbReference type="PROSITE" id="PS51039"/>
    </source>
</evidence>
<sequence>FTGTKSYCCDFTECDRRELMQVICQHCHRNFCLTHRHQQDHSCPNIEVKETPVYKTAEHVQKIIDSKNQIPKKTPTRKKQSKTAAKVALMKMKMKATGDKGIPQEDRVFLEVYLPLGGGVKSKPLFFSKTWSVGRVIDSAADKSSLTNTNNTASEKKLRLFSADDGHKYQIDRNLEGLLSEDSLLNGGNVILEYVTSECDLLSDLNLYLS</sequence>
<name>A0AA88XHF7_PINIB</name>
<keyword evidence="2 4" id="KW-0863">Zinc-finger</keyword>
<comment type="caution">
    <text evidence="6">The sequence shown here is derived from an EMBL/GenBank/DDBJ whole genome shotgun (WGS) entry which is preliminary data.</text>
</comment>
<dbReference type="GO" id="GO:0008270">
    <property type="term" value="F:zinc ion binding"/>
    <property type="evidence" value="ECO:0007669"/>
    <property type="project" value="UniProtKB-KW"/>
</dbReference>
<accession>A0AA88XHF7</accession>
<evidence type="ECO:0000256" key="3">
    <source>
        <dbReference type="ARBA" id="ARBA00022833"/>
    </source>
</evidence>
<dbReference type="SMART" id="SM00154">
    <property type="entry name" value="ZnF_AN1"/>
    <property type="match status" value="1"/>
</dbReference>
<keyword evidence="3" id="KW-0862">Zinc</keyword>
<dbReference type="InterPro" id="IPR057358">
    <property type="entry name" value="UBL_ZFAND1-like"/>
</dbReference>
<dbReference type="Gene3D" id="4.10.1110.10">
    <property type="entry name" value="AN1-like Zinc finger"/>
    <property type="match status" value="1"/>
</dbReference>
<dbReference type="Proteomes" id="UP001186944">
    <property type="component" value="Unassembled WGS sequence"/>
</dbReference>
<dbReference type="PANTHER" id="PTHR14677:SF37">
    <property type="entry name" value="AN1-TYPE ZINC FINGER PROTEIN 1"/>
    <property type="match status" value="1"/>
</dbReference>
<dbReference type="PROSITE" id="PS51039">
    <property type="entry name" value="ZF_AN1"/>
    <property type="match status" value="1"/>
</dbReference>
<evidence type="ECO:0000256" key="2">
    <source>
        <dbReference type="ARBA" id="ARBA00022771"/>
    </source>
</evidence>
<feature type="non-terminal residue" evidence="6">
    <location>
        <position position="1"/>
    </location>
</feature>
<dbReference type="Pfam" id="PF25327">
    <property type="entry name" value="UBL_ZFAND1"/>
    <property type="match status" value="1"/>
</dbReference>
<evidence type="ECO:0000256" key="1">
    <source>
        <dbReference type="ARBA" id="ARBA00022723"/>
    </source>
</evidence>
<reference evidence="6" key="1">
    <citation type="submission" date="2019-08" db="EMBL/GenBank/DDBJ databases">
        <title>The improved chromosome-level genome for the pearl oyster Pinctada fucata martensii using PacBio sequencing and Hi-C.</title>
        <authorList>
            <person name="Zheng Z."/>
        </authorList>
    </citation>
    <scope>NUCLEOTIDE SEQUENCE</scope>
    <source>
        <strain evidence="6">ZZ-2019</strain>
        <tissue evidence="6">Adductor muscle</tissue>
    </source>
</reference>
<keyword evidence="7" id="KW-1185">Reference proteome</keyword>
<dbReference type="GO" id="GO:0035617">
    <property type="term" value="P:stress granule disassembly"/>
    <property type="evidence" value="ECO:0007669"/>
    <property type="project" value="TreeGrafter"/>
</dbReference>
<keyword evidence="1" id="KW-0479">Metal-binding</keyword>
<evidence type="ECO:0000256" key="4">
    <source>
        <dbReference type="PROSITE-ProRule" id="PRU00449"/>
    </source>
</evidence>
<feature type="domain" description="AN1-type" evidence="5">
    <location>
        <begin position="3"/>
        <end position="51"/>
    </location>
</feature>
<dbReference type="EMBL" id="VSWD01000012">
    <property type="protein sequence ID" value="KAK3085382.1"/>
    <property type="molecule type" value="Genomic_DNA"/>
</dbReference>
<gene>
    <name evidence="6" type="ORF">FSP39_002491</name>
</gene>
<organism evidence="6 7">
    <name type="scientific">Pinctada imbricata</name>
    <name type="common">Atlantic pearl-oyster</name>
    <name type="synonym">Pinctada martensii</name>
    <dbReference type="NCBI Taxonomy" id="66713"/>
    <lineage>
        <taxon>Eukaryota</taxon>
        <taxon>Metazoa</taxon>
        <taxon>Spiralia</taxon>
        <taxon>Lophotrochozoa</taxon>
        <taxon>Mollusca</taxon>
        <taxon>Bivalvia</taxon>
        <taxon>Autobranchia</taxon>
        <taxon>Pteriomorphia</taxon>
        <taxon>Pterioida</taxon>
        <taxon>Pterioidea</taxon>
        <taxon>Pteriidae</taxon>
        <taxon>Pinctada</taxon>
    </lineage>
</organism>
<dbReference type="PANTHER" id="PTHR14677">
    <property type="entry name" value="ARSENITE INDUCUBLE RNA ASSOCIATED PROTEIN AIP-1-RELATED"/>
    <property type="match status" value="1"/>
</dbReference>
<dbReference type="Pfam" id="PF01428">
    <property type="entry name" value="zf-AN1"/>
    <property type="match status" value="1"/>
</dbReference>
<dbReference type="AlphaFoldDB" id="A0AA88XHF7"/>
<dbReference type="InterPro" id="IPR000058">
    <property type="entry name" value="Znf_AN1"/>
</dbReference>
<dbReference type="InterPro" id="IPR035896">
    <property type="entry name" value="AN1-like_Znf"/>
</dbReference>
<dbReference type="SUPFAM" id="SSF118310">
    <property type="entry name" value="AN1-like Zinc finger"/>
    <property type="match status" value="1"/>
</dbReference>
<proteinExistence type="predicted"/>
<protein>
    <recommendedName>
        <fullName evidence="5">AN1-type domain-containing protein</fullName>
    </recommendedName>
</protein>
<evidence type="ECO:0000313" key="6">
    <source>
        <dbReference type="EMBL" id="KAK3085382.1"/>
    </source>
</evidence>
<dbReference type="GO" id="GO:0010494">
    <property type="term" value="C:cytoplasmic stress granule"/>
    <property type="evidence" value="ECO:0007669"/>
    <property type="project" value="TreeGrafter"/>
</dbReference>
<evidence type="ECO:0000313" key="7">
    <source>
        <dbReference type="Proteomes" id="UP001186944"/>
    </source>
</evidence>